<keyword evidence="2" id="KW-1185">Reference proteome</keyword>
<name>A0AC61NGI1_9BACT</name>
<accession>A0AC61NGI1</accession>
<proteinExistence type="predicted"/>
<sequence>MIRNSFWCAFVFLLLGLKSYGQFSHFVQPVKIPIRVAGSFGELRSNHFHSGIDIKTNGKTGLPVHVVETGYISRIKVSPWGFGYALYVNHPNGYTTVYGHLSRFAPRIDKWVKAQQYKRETFAVDLTPSKNLFRLKRDELIAYSGNSGSSGGPHLHYEVRKTSNQEPMNPATRGLKIKDTRKPLMHRLYVYPMTPNCIINGQNNIISFPLVPSSKGYAIKGNKKIYVDGKVGFGIEVVDYVSGSWSKCGINHAYLTNESASNDTLFAFDIDKFHFYETRYINAHIDYPRRWKTGRQVHRMYKLPGNRLSIYRKPHYNSILAFDKSSTEVILKLGVSDSWKNSSTLSFRVGFKDYKDVSFKNTDSYMSKIDPRHMDGEILLSSLDEKGGTSLNIDMMDSKPEEKSISERLMYNSAHYFHDQWFTFKIDSRTLYQNTNFIGKVESSPASKWSPIYSFYPEDIALHRNAEISFRIGELPDSLLSKAYVGHYSKDGKRTYYAGGIFQDGWVKFKTRSLGRFTINIDTISPRLRSLTLTKKSQKLYSGKRIRFVVKDLETGISHYRGEIDGKYALFTYDAKNSLFEYKIDPSRLTKGVKHRLHFLVKDNCNNITEFNGTFVF</sequence>
<evidence type="ECO:0000313" key="2">
    <source>
        <dbReference type="Proteomes" id="UP000826212"/>
    </source>
</evidence>
<dbReference type="Proteomes" id="UP000826212">
    <property type="component" value="Chromosome"/>
</dbReference>
<evidence type="ECO:0000313" key="1">
    <source>
        <dbReference type="EMBL" id="QZE14741.1"/>
    </source>
</evidence>
<reference evidence="1" key="1">
    <citation type="submission" date="2021-08" db="EMBL/GenBank/DDBJ databases">
        <title>Novel anaerobic bacterium isolated from sea squirt in East Sea, Republic of Korea.</title>
        <authorList>
            <person name="Nguyen T.H."/>
            <person name="Li Z."/>
            <person name="Lee Y.-J."/>
            <person name="Ko J."/>
            <person name="Kim S.-G."/>
        </authorList>
    </citation>
    <scope>NUCLEOTIDE SEQUENCE</scope>
    <source>
        <strain evidence="1">KCTC 25031</strain>
    </source>
</reference>
<gene>
    <name evidence="1" type="ORF">K4L44_02455</name>
</gene>
<dbReference type="EMBL" id="CP081303">
    <property type="protein sequence ID" value="QZE14741.1"/>
    <property type="molecule type" value="Genomic_DNA"/>
</dbReference>
<protein>
    <submittedName>
        <fullName evidence="1">M23 family metallopeptidase</fullName>
    </submittedName>
</protein>
<organism evidence="1 2">
    <name type="scientific">Halosquirtibacter laminarini</name>
    <dbReference type="NCBI Taxonomy" id="3374600"/>
    <lineage>
        <taxon>Bacteria</taxon>
        <taxon>Pseudomonadati</taxon>
        <taxon>Bacteroidota</taxon>
        <taxon>Bacteroidia</taxon>
        <taxon>Marinilabiliales</taxon>
        <taxon>Prolixibacteraceae</taxon>
        <taxon>Halosquirtibacter</taxon>
    </lineage>
</organism>